<dbReference type="EMBL" id="CM008054">
    <property type="protein sequence ID" value="PVH32328.1"/>
    <property type="molecule type" value="Genomic_DNA"/>
</dbReference>
<feature type="compositionally biased region" description="Basic and acidic residues" evidence="1">
    <location>
        <begin position="48"/>
        <end position="58"/>
    </location>
</feature>
<organism evidence="2">
    <name type="scientific">Panicum hallii</name>
    <dbReference type="NCBI Taxonomy" id="206008"/>
    <lineage>
        <taxon>Eukaryota</taxon>
        <taxon>Viridiplantae</taxon>
        <taxon>Streptophyta</taxon>
        <taxon>Embryophyta</taxon>
        <taxon>Tracheophyta</taxon>
        <taxon>Spermatophyta</taxon>
        <taxon>Magnoliopsida</taxon>
        <taxon>Liliopsida</taxon>
        <taxon>Poales</taxon>
        <taxon>Poaceae</taxon>
        <taxon>PACMAD clade</taxon>
        <taxon>Panicoideae</taxon>
        <taxon>Panicodae</taxon>
        <taxon>Paniceae</taxon>
        <taxon>Panicinae</taxon>
        <taxon>Panicum</taxon>
        <taxon>Panicum sect. Panicum</taxon>
    </lineage>
</organism>
<evidence type="ECO:0000256" key="1">
    <source>
        <dbReference type="SAM" id="MobiDB-lite"/>
    </source>
</evidence>
<sequence length="92" mass="10571">MSDELEGVGEEANELTPDRRELPQTPWTRNVRWRARGRGFEGNGVRGARGEEDERGMEMRETVGRAGVFEFRRYKRANSWVTANSRTIRSAA</sequence>
<proteinExistence type="predicted"/>
<feature type="compositionally biased region" description="Acidic residues" evidence="1">
    <location>
        <begin position="1"/>
        <end position="13"/>
    </location>
</feature>
<dbReference type="AlphaFoldDB" id="A0A2T8I3S3"/>
<feature type="region of interest" description="Disordered" evidence="1">
    <location>
        <begin position="39"/>
        <end position="58"/>
    </location>
</feature>
<gene>
    <name evidence="2" type="ORF">PAHAL_9G373100</name>
</gene>
<reference evidence="2" key="1">
    <citation type="submission" date="2018-04" db="EMBL/GenBank/DDBJ databases">
        <title>WGS assembly of Panicum hallii.</title>
        <authorList>
            <person name="Lovell J."/>
            <person name="Jenkins J."/>
            <person name="Lowry D."/>
            <person name="Mamidi S."/>
            <person name="Sreedasyam A."/>
            <person name="Weng X."/>
            <person name="Barry K."/>
            <person name="Bonette J."/>
            <person name="Campitelli B."/>
            <person name="Daum C."/>
            <person name="Gordon S."/>
            <person name="Gould B."/>
            <person name="Lipzen A."/>
            <person name="Macqueen A."/>
            <person name="Palacio-Mejia J."/>
            <person name="Plott C."/>
            <person name="Shakirov E."/>
            <person name="Shu S."/>
            <person name="Yoshinaga Y."/>
            <person name="Zane M."/>
            <person name="Rokhsar D."/>
            <person name="Grimwood J."/>
            <person name="Schmutz J."/>
            <person name="Juenger T."/>
        </authorList>
    </citation>
    <scope>NUCLEOTIDE SEQUENCE [LARGE SCALE GENOMIC DNA]</scope>
    <source>
        <strain evidence="2">FIL2</strain>
    </source>
</reference>
<feature type="region of interest" description="Disordered" evidence="1">
    <location>
        <begin position="1"/>
        <end position="28"/>
    </location>
</feature>
<protein>
    <submittedName>
        <fullName evidence="2">Uncharacterized protein</fullName>
    </submittedName>
</protein>
<name>A0A2T8I3S3_9POAL</name>
<accession>A0A2T8I3S3</accession>
<evidence type="ECO:0000313" key="2">
    <source>
        <dbReference type="EMBL" id="PVH32328.1"/>
    </source>
</evidence>
<dbReference type="Proteomes" id="UP000243499">
    <property type="component" value="Chromosome 9"/>
</dbReference>
<dbReference type="Gramene" id="PVH32328">
    <property type="protein sequence ID" value="PVH32328"/>
    <property type="gene ID" value="PAHAL_9G373100"/>
</dbReference>